<dbReference type="Gene3D" id="3.10.490.10">
    <property type="entry name" value="Gamma-glutamyl cyclotransferase-like"/>
    <property type="match status" value="1"/>
</dbReference>
<proteinExistence type="predicted"/>
<gene>
    <name evidence="2" type="ORF">BSAL_07235</name>
</gene>
<dbReference type="Pfam" id="PF06094">
    <property type="entry name" value="GGACT"/>
    <property type="match status" value="1"/>
</dbReference>
<organism evidence="2 3">
    <name type="scientific">Bodo saltans</name>
    <name type="common">Flagellated protozoan</name>
    <dbReference type="NCBI Taxonomy" id="75058"/>
    <lineage>
        <taxon>Eukaryota</taxon>
        <taxon>Discoba</taxon>
        <taxon>Euglenozoa</taxon>
        <taxon>Kinetoplastea</taxon>
        <taxon>Metakinetoplastina</taxon>
        <taxon>Eubodonida</taxon>
        <taxon>Bodonidae</taxon>
        <taxon>Bodo</taxon>
    </lineage>
</organism>
<evidence type="ECO:0000313" key="2">
    <source>
        <dbReference type="EMBL" id="CUG86892.1"/>
    </source>
</evidence>
<sequence>MFFSTPSPSRADDNTFPPSVRSVFVAGWGEEQFAVSRRIHRFVESSSRAHVPNKYLFESLRGEAMFMQQSPGVEQAAEIGSGILLKANDAVDPVVLAREFTQSVNERLVLVKVVSGDTHEEVDAISLVKLFPRVSTVPGNLISGGNWLQRPLPFPLVNVAAEEMSNIRHIFAYGTLRHDDTSGASWTRPFNEDMESESAVVRGVSLYLQTYPIVLIPRHEEHANQGVVGCAVTCHNDELFSQKLALTDKIEGSPSLYRRGVVRAETQTGKIVLAFIYYRGFQQIGGDEFRFMRSRIDSGNFLRRGAAFEFFTTNTNQ</sequence>
<protein>
    <recommendedName>
        <fullName evidence="1">Gamma-glutamylcyclotransferase AIG2-like domain-containing protein</fullName>
    </recommendedName>
</protein>
<dbReference type="InterPro" id="IPR036568">
    <property type="entry name" value="GGCT-like_sf"/>
</dbReference>
<dbReference type="InterPro" id="IPR009288">
    <property type="entry name" value="AIG2-like_dom"/>
</dbReference>
<name>A0A0S4J9J7_BODSA</name>
<dbReference type="SUPFAM" id="SSF110857">
    <property type="entry name" value="Gamma-glutamyl cyclotransferase-like"/>
    <property type="match status" value="1"/>
</dbReference>
<dbReference type="InterPro" id="IPR013024">
    <property type="entry name" value="GGCT-like"/>
</dbReference>
<evidence type="ECO:0000313" key="3">
    <source>
        <dbReference type="Proteomes" id="UP000051952"/>
    </source>
</evidence>
<dbReference type="AlphaFoldDB" id="A0A0S4J9J7"/>
<dbReference type="OrthoDB" id="113620at2759"/>
<evidence type="ECO:0000259" key="1">
    <source>
        <dbReference type="Pfam" id="PF06094"/>
    </source>
</evidence>
<dbReference type="CDD" id="cd06661">
    <property type="entry name" value="GGCT_like"/>
    <property type="match status" value="1"/>
</dbReference>
<feature type="domain" description="Gamma-glutamylcyclotransferase AIG2-like" evidence="1">
    <location>
        <begin position="170"/>
        <end position="279"/>
    </location>
</feature>
<dbReference type="VEuPathDB" id="TriTrypDB:BSAL_07235"/>
<accession>A0A0S4J9J7</accession>
<keyword evidence="3" id="KW-1185">Reference proteome</keyword>
<reference evidence="3" key="1">
    <citation type="submission" date="2015-09" db="EMBL/GenBank/DDBJ databases">
        <authorList>
            <consortium name="Pathogen Informatics"/>
        </authorList>
    </citation>
    <scope>NUCLEOTIDE SEQUENCE [LARGE SCALE GENOMIC DNA]</scope>
    <source>
        <strain evidence="3">Lake Konstanz</strain>
    </source>
</reference>
<dbReference type="Proteomes" id="UP000051952">
    <property type="component" value="Unassembled WGS sequence"/>
</dbReference>
<dbReference type="EMBL" id="CYKH01001400">
    <property type="protein sequence ID" value="CUG86892.1"/>
    <property type="molecule type" value="Genomic_DNA"/>
</dbReference>